<keyword evidence="2" id="KW-0732">Signal</keyword>
<comment type="caution">
    <text evidence="3">The sequence shown here is derived from an EMBL/GenBank/DDBJ whole genome shotgun (WGS) entry which is preliminary data.</text>
</comment>
<evidence type="ECO:0000313" key="3">
    <source>
        <dbReference type="EMBL" id="MVX59649.1"/>
    </source>
</evidence>
<reference evidence="3 4" key="1">
    <citation type="submission" date="2019-12" db="EMBL/GenBank/DDBJ databases">
        <title>Microbes associate with the intestines of laboratory mice.</title>
        <authorList>
            <person name="Navarre W."/>
            <person name="Wong E."/>
        </authorList>
    </citation>
    <scope>NUCLEOTIDE SEQUENCE [LARGE SCALE GENOMIC DNA]</scope>
    <source>
        <strain evidence="3 4">NM51_B2-22</strain>
    </source>
</reference>
<name>A0A7X3KCU9_9STRE</name>
<evidence type="ECO:0000256" key="2">
    <source>
        <dbReference type="SAM" id="SignalP"/>
    </source>
</evidence>
<feature type="compositionally biased region" description="Low complexity" evidence="1">
    <location>
        <begin position="89"/>
        <end position="104"/>
    </location>
</feature>
<protein>
    <submittedName>
        <fullName evidence="3">LPXTG cell wall anchor domain-containing protein</fullName>
    </submittedName>
</protein>
<feature type="compositionally biased region" description="Low complexity" evidence="1">
    <location>
        <begin position="66"/>
        <end position="81"/>
    </location>
</feature>
<feature type="compositionally biased region" description="Low complexity" evidence="1">
    <location>
        <begin position="28"/>
        <end position="38"/>
    </location>
</feature>
<evidence type="ECO:0000313" key="4">
    <source>
        <dbReference type="Proteomes" id="UP000461595"/>
    </source>
</evidence>
<organism evidence="3 4">
    <name type="scientific">Streptococcus danieliae</name>
    <dbReference type="NCBI Taxonomy" id="747656"/>
    <lineage>
        <taxon>Bacteria</taxon>
        <taxon>Bacillati</taxon>
        <taxon>Bacillota</taxon>
        <taxon>Bacilli</taxon>
        <taxon>Lactobacillales</taxon>
        <taxon>Streptococcaceae</taxon>
        <taxon>Streptococcus</taxon>
    </lineage>
</organism>
<accession>A0A7X3KCU9</accession>
<sequence length="231" mass="24377">MNKTALAVAAATILTLPTSVALAEVTEEVTPTTPTEVVDPSAPVTQEVPGEVTLPTEPEVKPEPETPVTPVVPVSPDTPVEIEQPQQPSENTDSNNSSNEQTENPGVSENSTGIDTNQIPETSGETMSRPTQSNQSSSPNGVTNSVTITPNTSTEFEQQVDASEPKTTNRYLSTESKYSASVKVREKETADKSNSDQQREELPSTGTASSVMGLIGTALAPISSVLLKKKK</sequence>
<dbReference type="NCBIfam" id="TIGR01167">
    <property type="entry name" value="LPXTG_anchor"/>
    <property type="match status" value="1"/>
</dbReference>
<evidence type="ECO:0000256" key="1">
    <source>
        <dbReference type="SAM" id="MobiDB-lite"/>
    </source>
</evidence>
<gene>
    <name evidence="3" type="ORF">E5983_08420</name>
</gene>
<feature type="chain" id="PRO_5030585977" evidence="2">
    <location>
        <begin position="24"/>
        <end position="231"/>
    </location>
</feature>
<dbReference type="RefSeq" id="WP_160333399.1">
    <property type="nucleotide sequence ID" value="NZ_WSRS01000102.1"/>
</dbReference>
<feature type="compositionally biased region" description="Basic and acidic residues" evidence="1">
    <location>
        <begin position="183"/>
        <end position="202"/>
    </location>
</feature>
<feature type="compositionally biased region" description="Polar residues" evidence="1">
    <location>
        <begin position="105"/>
        <end position="179"/>
    </location>
</feature>
<proteinExistence type="predicted"/>
<feature type="signal peptide" evidence="2">
    <location>
        <begin position="1"/>
        <end position="23"/>
    </location>
</feature>
<dbReference type="AlphaFoldDB" id="A0A7X3KCU9"/>
<dbReference type="EMBL" id="WSRS01000102">
    <property type="protein sequence ID" value="MVX59649.1"/>
    <property type="molecule type" value="Genomic_DNA"/>
</dbReference>
<dbReference type="Proteomes" id="UP000461595">
    <property type="component" value="Unassembled WGS sequence"/>
</dbReference>
<feature type="region of interest" description="Disordered" evidence="1">
    <location>
        <begin position="27"/>
        <end position="214"/>
    </location>
</feature>